<dbReference type="AlphaFoldDB" id="A0A6J8B5N8"/>
<keyword evidence="4" id="KW-1185">Reference proteome</keyword>
<feature type="compositionally biased region" description="Basic residues" evidence="1">
    <location>
        <begin position="182"/>
        <end position="194"/>
    </location>
</feature>
<evidence type="ECO:0000313" key="3">
    <source>
        <dbReference type="EMBL" id="CAC5377347.1"/>
    </source>
</evidence>
<reference evidence="3 4" key="1">
    <citation type="submission" date="2020-06" db="EMBL/GenBank/DDBJ databases">
        <authorList>
            <person name="Li R."/>
            <person name="Bekaert M."/>
        </authorList>
    </citation>
    <scope>NUCLEOTIDE SEQUENCE [LARGE SCALE GENOMIC DNA]</scope>
    <source>
        <strain evidence="4">wild</strain>
    </source>
</reference>
<feature type="signal peptide" evidence="2">
    <location>
        <begin position="1"/>
        <end position="18"/>
    </location>
</feature>
<gene>
    <name evidence="3" type="ORF">MCOR_13667</name>
</gene>
<evidence type="ECO:0000256" key="1">
    <source>
        <dbReference type="SAM" id="MobiDB-lite"/>
    </source>
</evidence>
<accession>A0A6J8B5N8</accession>
<organism evidence="3 4">
    <name type="scientific">Mytilus coruscus</name>
    <name type="common">Sea mussel</name>
    <dbReference type="NCBI Taxonomy" id="42192"/>
    <lineage>
        <taxon>Eukaryota</taxon>
        <taxon>Metazoa</taxon>
        <taxon>Spiralia</taxon>
        <taxon>Lophotrochozoa</taxon>
        <taxon>Mollusca</taxon>
        <taxon>Bivalvia</taxon>
        <taxon>Autobranchia</taxon>
        <taxon>Pteriomorphia</taxon>
        <taxon>Mytilida</taxon>
        <taxon>Mytiloidea</taxon>
        <taxon>Mytilidae</taxon>
        <taxon>Mytilinae</taxon>
        <taxon>Mytilus</taxon>
    </lineage>
</organism>
<evidence type="ECO:0000313" key="4">
    <source>
        <dbReference type="Proteomes" id="UP000507470"/>
    </source>
</evidence>
<sequence>MYTKELILIAISVFVTEGQDGQDGSTCEFPCEWRGKMVDIIDEQKNVLGRWSFQNNGITIVFTNEGQIVNLDCHRVVERFLIVRYNDIDAFQCFIFDYNAGMQPIEFSFGVGEAVFGTEFDLCDVCGGKKDIFLAIASDTGSLPCTVPSTCAGDSCNATDTLPAGCPTTTSTSTTTAEATTTHRKRCNRRRHNH</sequence>
<feature type="region of interest" description="Disordered" evidence="1">
    <location>
        <begin position="167"/>
        <end position="194"/>
    </location>
</feature>
<protein>
    <submittedName>
        <fullName evidence="3">Uncharacterized protein</fullName>
    </submittedName>
</protein>
<dbReference type="EMBL" id="CACVKT020002327">
    <property type="protein sequence ID" value="CAC5377347.1"/>
    <property type="molecule type" value="Genomic_DNA"/>
</dbReference>
<feature type="chain" id="PRO_5026757054" evidence="2">
    <location>
        <begin position="19"/>
        <end position="194"/>
    </location>
</feature>
<proteinExistence type="predicted"/>
<feature type="compositionally biased region" description="Low complexity" evidence="1">
    <location>
        <begin position="168"/>
        <end position="180"/>
    </location>
</feature>
<evidence type="ECO:0000256" key="2">
    <source>
        <dbReference type="SAM" id="SignalP"/>
    </source>
</evidence>
<name>A0A6J8B5N8_MYTCO</name>
<dbReference type="Proteomes" id="UP000507470">
    <property type="component" value="Unassembled WGS sequence"/>
</dbReference>
<keyword evidence="2" id="KW-0732">Signal</keyword>